<dbReference type="PANTHER" id="PTHR35174:SF3">
    <property type="entry name" value="BLL7171 PROTEIN"/>
    <property type="match status" value="1"/>
</dbReference>
<reference evidence="3 4" key="1">
    <citation type="submission" date="2019-07" db="EMBL/GenBank/DDBJ databases">
        <title>Whole genome shotgun sequence of Cellulomonas soli NBRC 109434.</title>
        <authorList>
            <person name="Hosoyama A."/>
            <person name="Uohara A."/>
            <person name="Ohji S."/>
            <person name="Ichikawa N."/>
        </authorList>
    </citation>
    <scope>NUCLEOTIDE SEQUENCE [LARGE SCALE GENOMIC DNA]</scope>
    <source>
        <strain evidence="3 4">NBRC 109434</strain>
    </source>
</reference>
<feature type="domain" description="YCII-related" evidence="2">
    <location>
        <begin position="1"/>
        <end position="92"/>
    </location>
</feature>
<protein>
    <recommendedName>
        <fullName evidence="2">YCII-related domain-containing protein</fullName>
    </recommendedName>
</protein>
<dbReference type="Gene3D" id="3.30.70.1060">
    <property type="entry name" value="Dimeric alpha+beta barrel"/>
    <property type="match status" value="1"/>
</dbReference>
<dbReference type="InterPro" id="IPR011008">
    <property type="entry name" value="Dimeric_a/b-barrel"/>
</dbReference>
<gene>
    <name evidence="3" type="ORF">CSO01_25520</name>
</gene>
<dbReference type="SUPFAM" id="SSF54909">
    <property type="entry name" value="Dimeric alpha+beta barrel"/>
    <property type="match status" value="1"/>
</dbReference>
<evidence type="ECO:0000313" key="4">
    <source>
        <dbReference type="Proteomes" id="UP000321798"/>
    </source>
</evidence>
<dbReference type="InterPro" id="IPR005545">
    <property type="entry name" value="YCII"/>
</dbReference>
<dbReference type="Pfam" id="PF03795">
    <property type="entry name" value="YCII"/>
    <property type="match status" value="1"/>
</dbReference>
<dbReference type="RefSeq" id="WP_146953575.1">
    <property type="nucleotide sequence ID" value="NZ_BAABBJ010000001.1"/>
</dbReference>
<dbReference type="OrthoDB" id="3212458at2"/>
<evidence type="ECO:0000256" key="1">
    <source>
        <dbReference type="ARBA" id="ARBA00007689"/>
    </source>
</evidence>
<keyword evidence="4" id="KW-1185">Reference proteome</keyword>
<dbReference type="AlphaFoldDB" id="A0A512PF55"/>
<name>A0A512PF55_9CELL</name>
<dbReference type="Proteomes" id="UP000321798">
    <property type="component" value="Unassembled WGS sequence"/>
</dbReference>
<dbReference type="EMBL" id="BKAL01000008">
    <property type="protein sequence ID" value="GEP69837.1"/>
    <property type="molecule type" value="Genomic_DNA"/>
</dbReference>
<comment type="similarity">
    <text evidence="1">Belongs to the YciI family.</text>
</comment>
<accession>A0A512PF55</accession>
<dbReference type="PANTHER" id="PTHR35174">
    <property type="entry name" value="BLL7171 PROTEIN-RELATED"/>
    <property type="match status" value="1"/>
</dbReference>
<comment type="caution">
    <text evidence="3">The sequence shown here is derived from an EMBL/GenBank/DDBJ whole genome shotgun (WGS) entry which is preliminary data.</text>
</comment>
<sequence>MLYLISVIDDTTGSATPDEMAAVDTFNDSLRAQGHWVFAGGLTPPGSSTVIDNRAGRAVLTDGPFVETKEYLAGFWIIEAPDLDVALALASEGSRSCNRRVEVRPFLDAPA</sequence>
<proteinExistence type="inferred from homology"/>
<evidence type="ECO:0000259" key="2">
    <source>
        <dbReference type="Pfam" id="PF03795"/>
    </source>
</evidence>
<organism evidence="3 4">
    <name type="scientific">Cellulomonas soli</name>
    <dbReference type="NCBI Taxonomy" id="931535"/>
    <lineage>
        <taxon>Bacteria</taxon>
        <taxon>Bacillati</taxon>
        <taxon>Actinomycetota</taxon>
        <taxon>Actinomycetes</taxon>
        <taxon>Micrococcales</taxon>
        <taxon>Cellulomonadaceae</taxon>
        <taxon>Cellulomonas</taxon>
    </lineage>
</organism>
<evidence type="ECO:0000313" key="3">
    <source>
        <dbReference type="EMBL" id="GEP69837.1"/>
    </source>
</evidence>